<dbReference type="Pfam" id="PF00924">
    <property type="entry name" value="MS_channel_2nd"/>
    <property type="match status" value="1"/>
</dbReference>
<reference evidence="7" key="1">
    <citation type="submission" date="2021-11" db="EMBL/GenBank/DDBJ databases">
        <title>Legionella maioricencis sp. nov., a new species isolated from hot water samples in Mallorca.</title>
        <authorList>
            <person name="Crespi S."/>
            <person name="Drasar V."/>
            <person name="Salva-Serra F."/>
            <person name="Jaen-Luchoro D."/>
            <person name="Pineiro-Iglesias B."/>
            <person name="Aliaga F."/>
            <person name="Fernandez-Juarez V."/>
            <person name="Coll G."/>
            <person name="Moore E.R.B."/>
            <person name="Bennasar-Figueras A."/>
        </authorList>
    </citation>
    <scope>NUCLEOTIDE SEQUENCE</scope>
    <source>
        <strain evidence="7">HCPI-6</strain>
    </source>
</reference>
<keyword evidence="3 5" id="KW-1133">Transmembrane helix</keyword>
<feature type="transmembrane region" description="Helical" evidence="5">
    <location>
        <begin position="6"/>
        <end position="26"/>
    </location>
</feature>
<dbReference type="InterPro" id="IPR014710">
    <property type="entry name" value="RmlC-like_jellyroll"/>
</dbReference>
<evidence type="ECO:0000259" key="6">
    <source>
        <dbReference type="PROSITE" id="PS50042"/>
    </source>
</evidence>
<keyword evidence="2 5" id="KW-0812">Transmembrane</keyword>
<name>A0A9X2D256_9GAMM</name>
<dbReference type="Gene3D" id="2.60.120.10">
    <property type="entry name" value="Jelly Rolls"/>
    <property type="match status" value="1"/>
</dbReference>
<comment type="subcellular location">
    <subcellularLocation>
        <location evidence="1">Membrane</location>
    </subcellularLocation>
</comment>
<dbReference type="InterPro" id="IPR006685">
    <property type="entry name" value="MscS_channel_2nd"/>
</dbReference>
<evidence type="ECO:0000256" key="2">
    <source>
        <dbReference type="ARBA" id="ARBA00022692"/>
    </source>
</evidence>
<evidence type="ECO:0000256" key="1">
    <source>
        <dbReference type="ARBA" id="ARBA00004370"/>
    </source>
</evidence>
<dbReference type="RefSeq" id="WP_250422617.1">
    <property type="nucleotide sequence ID" value="NZ_JAJKBJ010000018.1"/>
</dbReference>
<dbReference type="Gene3D" id="2.30.30.60">
    <property type="match status" value="1"/>
</dbReference>
<dbReference type="PROSITE" id="PS50042">
    <property type="entry name" value="CNMP_BINDING_3"/>
    <property type="match status" value="1"/>
</dbReference>
<protein>
    <submittedName>
        <fullName evidence="7">Mechanosensitive ion channel family protein</fullName>
    </submittedName>
</protein>
<dbReference type="SMART" id="SM00100">
    <property type="entry name" value="cNMP"/>
    <property type="match status" value="1"/>
</dbReference>
<comment type="caution">
    <text evidence="7">The sequence shown here is derived from an EMBL/GenBank/DDBJ whole genome shotgun (WGS) entry which is preliminary data.</text>
</comment>
<dbReference type="EMBL" id="JAJKBJ010000018">
    <property type="protein sequence ID" value="MCL9685048.1"/>
    <property type="molecule type" value="Genomic_DNA"/>
</dbReference>
<accession>A0A9X2D256</accession>
<feature type="transmembrane region" description="Helical" evidence="5">
    <location>
        <begin position="139"/>
        <end position="158"/>
    </location>
</feature>
<evidence type="ECO:0000256" key="5">
    <source>
        <dbReference type="SAM" id="Phobius"/>
    </source>
</evidence>
<dbReference type="InterPro" id="IPR000595">
    <property type="entry name" value="cNMP-bd_dom"/>
</dbReference>
<dbReference type="CDD" id="cd00038">
    <property type="entry name" value="CAP_ED"/>
    <property type="match status" value="1"/>
</dbReference>
<evidence type="ECO:0000256" key="4">
    <source>
        <dbReference type="ARBA" id="ARBA00023136"/>
    </source>
</evidence>
<feature type="transmembrane region" description="Helical" evidence="5">
    <location>
        <begin position="38"/>
        <end position="57"/>
    </location>
</feature>
<dbReference type="Proteomes" id="UP001139721">
    <property type="component" value="Unassembled WGS sequence"/>
</dbReference>
<dbReference type="PANTHER" id="PTHR30566">
    <property type="entry name" value="YNAI-RELATED MECHANOSENSITIVE ION CHANNEL"/>
    <property type="match status" value="1"/>
</dbReference>
<organism evidence="7 8">
    <name type="scientific">Legionella maioricensis</name>
    <dbReference type="NCBI Taxonomy" id="2896528"/>
    <lineage>
        <taxon>Bacteria</taxon>
        <taxon>Pseudomonadati</taxon>
        <taxon>Pseudomonadota</taxon>
        <taxon>Gammaproteobacteria</taxon>
        <taxon>Legionellales</taxon>
        <taxon>Legionellaceae</taxon>
        <taxon>Legionella</taxon>
    </lineage>
</organism>
<gene>
    <name evidence="7" type="ORF">LOX96_13150</name>
</gene>
<evidence type="ECO:0000256" key="3">
    <source>
        <dbReference type="ARBA" id="ARBA00022989"/>
    </source>
</evidence>
<feature type="domain" description="Cyclic nucleotide-binding" evidence="6">
    <location>
        <begin position="355"/>
        <end position="475"/>
    </location>
</feature>
<keyword evidence="4 5" id="KW-0472">Membrane</keyword>
<dbReference type="SUPFAM" id="SSF50182">
    <property type="entry name" value="Sm-like ribonucleoproteins"/>
    <property type="match status" value="1"/>
</dbReference>
<dbReference type="InterPro" id="IPR023408">
    <property type="entry name" value="MscS_beta-dom_sf"/>
</dbReference>
<evidence type="ECO:0000313" key="8">
    <source>
        <dbReference type="Proteomes" id="UP001139721"/>
    </source>
</evidence>
<dbReference type="Gene3D" id="3.30.70.100">
    <property type="match status" value="1"/>
</dbReference>
<dbReference type="InterPro" id="IPR010920">
    <property type="entry name" value="LSM_dom_sf"/>
</dbReference>
<proteinExistence type="predicted"/>
<dbReference type="GO" id="GO:0016020">
    <property type="term" value="C:membrane"/>
    <property type="evidence" value="ECO:0007669"/>
    <property type="project" value="UniProtKB-SubCell"/>
</dbReference>
<feature type="transmembrane region" description="Helical" evidence="5">
    <location>
        <begin position="111"/>
        <end position="133"/>
    </location>
</feature>
<dbReference type="InterPro" id="IPR018490">
    <property type="entry name" value="cNMP-bd_dom_sf"/>
</dbReference>
<dbReference type="GO" id="GO:0008381">
    <property type="term" value="F:mechanosensitive monoatomic ion channel activity"/>
    <property type="evidence" value="ECO:0007669"/>
    <property type="project" value="UniProtKB-ARBA"/>
</dbReference>
<feature type="transmembrane region" description="Helical" evidence="5">
    <location>
        <begin position="69"/>
        <end position="91"/>
    </location>
</feature>
<dbReference type="SUPFAM" id="SSF51206">
    <property type="entry name" value="cAMP-binding domain-like"/>
    <property type="match status" value="1"/>
</dbReference>
<evidence type="ECO:0000313" key="7">
    <source>
        <dbReference type="EMBL" id="MCL9685048.1"/>
    </source>
</evidence>
<dbReference type="Pfam" id="PF00027">
    <property type="entry name" value="cNMP_binding"/>
    <property type="match status" value="1"/>
</dbReference>
<sequence length="515" mass="58480">MELNETIKIIGLIVAIFIPIFLYDQMIKRVVKSSNRKLWFAGGIFIFFSLLLMYSPFPLLASERTLNTATIKIIIQCCWWLSLYLLINQLLEHWLWNTFFLRKGIVVSKILRDLVSCVVFLFIIAAIIHFVFFKSAFGLFTASGVLAIILGYSAQAMLNDVFAGLGLNALKQFSEGDWIKINNALTIGSSLKISDNFTSGPIGMVIDMNWRFVNLLTQDNNYLSIPNSLVTKLQIMNLSKPDPVHGVLLLIPLQDQISPEQFKKIILSAAHQSSKVMREPSPVATLSEIKNEEYLYKLVYYTKEMNENLVNDEILSIVWYQCRRNQIRISSIDLIQPVEILSPAVLEGFLLKTDLFSSLNSNEISLLAANALCHYYGPPEMVLEHGQKNSSLFIIYRGNIDVYISNEIQPENFVATLSDGQYFGEMSLLTGDLCSASMVVKTESTVIEITHSNIKTLFSQKPELIEKMSEIVLARKLLNKNISALKSQNKNKEHATLIDRMVNKVRHFFKHTINE</sequence>
<dbReference type="PANTHER" id="PTHR30566:SF5">
    <property type="entry name" value="MECHANOSENSITIVE ION CHANNEL PROTEIN 1, MITOCHONDRIAL-RELATED"/>
    <property type="match status" value="1"/>
</dbReference>
<keyword evidence="8" id="KW-1185">Reference proteome</keyword>
<dbReference type="AlphaFoldDB" id="A0A9X2D256"/>